<comment type="caution">
    <text evidence="6">The sequence shown here is derived from an EMBL/GenBank/DDBJ whole genome shotgun (WGS) entry which is preliminary data.</text>
</comment>
<dbReference type="GeneID" id="26262298"/>
<evidence type="ECO:0000313" key="7">
    <source>
        <dbReference type="Proteomes" id="UP000031056"/>
    </source>
</evidence>
<evidence type="ECO:0000256" key="3">
    <source>
        <dbReference type="PROSITE-ProRule" id="PRU10133"/>
    </source>
</evidence>
<dbReference type="PROSITE" id="PS50127">
    <property type="entry name" value="UBC_2"/>
    <property type="match status" value="1"/>
</dbReference>
<dbReference type="InterPro" id="IPR023313">
    <property type="entry name" value="UBQ-conjugating_AS"/>
</dbReference>
<name>A0A0B2UIH7_9MICR</name>
<keyword evidence="4" id="KW-0067">ATP-binding</keyword>
<dbReference type="AlphaFoldDB" id="A0A0B2UIH7"/>
<dbReference type="OrthoDB" id="269518at2759"/>
<comment type="similarity">
    <text evidence="4">Belongs to the ubiquitin-conjugating enzyme family.</text>
</comment>
<dbReference type="Proteomes" id="UP000031056">
    <property type="component" value="Unassembled WGS sequence"/>
</dbReference>
<dbReference type="SUPFAM" id="SSF54495">
    <property type="entry name" value="UBC-like"/>
    <property type="match status" value="1"/>
</dbReference>
<keyword evidence="2 4" id="KW-0833">Ubl conjugation pathway</keyword>
<feature type="active site" description="Glycyl thioester intermediate" evidence="3">
    <location>
        <position position="85"/>
    </location>
</feature>
<gene>
    <name evidence="6" type="ORF">M896_090840</name>
</gene>
<protein>
    <submittedName>
        <fullName evidence="6">Ubiquitin-conjugating enzyme E2</fullName>
    </submittedName>
</protein>
<evidence type="ECO:0000256" key="4">
    <source>
        <dbReference type="RuleBase" id="RU362109"/>
    </source>
</evidence>
<dbReference type="GO" id="GO:0016740">
    <property type="term" value="F:transferase activity"/>
    <property type="evidence" value="ECO:0007669"/>
    <property type="project" value="UniProtKB-KW"/>
</dbReference>
<dbReference type="HOGENOM" id="CLU_030988_7_1_1"/>
<dbReference type="CDD" id="cd23797">
    <property type="entry name" value="UBCc_UBE2H"/>
    <property type="match status" value="1"/>
</dbReference>
<dbReference type="GO" id="GO:0005524">
    <property type="term" value="F:ATP binding"/>
    <property type="evidence" value="ECO:0007669"/>
    <property type="project" value="UniProtKB-UniRule"/>
</dbReference>
<keyword evidence="7" id="KW-1185">Reference proteome</keyword>
<evidence type="ECO:0000313" key="6">
    <source>
        <dbReference type="EMBL" id="KHN69158.1"/>
    </source>
</evidence>
<dbReference type="SMART" id="SM00212">
    <property type="entry name" value="UBCc"/>
    <property type="match status" value="1"/>
</dbReference>
<dbReference type="Gene3D" id="3.10.110.10">
    <property type="entry name" value="Ubiquitin Conjugating Enzyme"/>
    <property type="match status" value="1"/>
</dbReference>
<evidence type="ECO:0000259" key="5">
    <source>
        <dbReference type="PROSITE" id="PS50127"/>
    </source>
</evidence>
<dbReference type="EMBL" id="JOKQ01000009">
    <property type="protein sequence ID" value="KHN69158.1"/>
    <property type="molecule type" value="Genomic_DNA"/>
</dbReference>
<sequence length="171" mass="19505">MVKLNSRIKSEIQKLYNARYEVRMIEGKSTQMEVLINGPADSLYSGAKYIVNILLPDSYPFKSPSIGFKTRIFHPNIDEVSGSICLDVLNQIWSPIYDLLNIVDILIPQLLTYPNPSDPLNCEAGSLYLTNREKYNDVVRTYVEQYAIPITKEIPCPDPHAYITDDESMEI</sequence>
<dbReference type="Pfam" id="PF00179">
    <property type="entry name" value="UQ_con"/>
    <property type="match status" value="1"/>
</dbReference>
<dbReference type="InterPro" id="IPR000608">
    <property type="entry name" value="UBC"/>
</dbReference>
<dbReference type="InterPro" id="IPR016135">
    <property type="entry name" value="UBQ-conjugating_enzyme/RWD"/>
</dbReference>
<evidence type="ECO:0000256" key="2">
    <source>
        <dbReference type="ARBA" id="ARBA00022786"/>
    </source>
</evidence>
<reference evidence="6 7" key="1">
    <citation type="journal article" date="2014" name="MBio">
        <title>The Ordospora colligata genome; evolution of extreme reduction in microsporidia and host-to-parasite horizontal gene transfer.</title>
        <authorList>
            <person name="Pombert J.-F."/>
            <person name="Haag K.L."/>
            <person name="Beidas S."/>
            <person name="Ebert D."/>
            <person name="Keeling P.J."/>
        </authorList>
    </citation>
    <scope>NUCLEOTIDE SEQUENCE [LARGE SCALE GENOMIC DNA]</scope>
    <source>
        <strain evidence="6 7">OC4</strain>
    </source>
</reference>
<organism evidence="6 7">
    <name type="scientific">Ordospora colligata OC4</name>
    <dbReference type="NCBI Taxonomy" id="1354746"/>
    <lineage>
        <taxon>Eukaryota</taxon>
        <taxon>Fungi</taxon>
        <taxon>Fungi incertae sedis</taxon>
        <taxon>Microsporidia</taxon>
        <taxon>Ordosporidae</taxon>
        <taxon>Ordospora</taxon>
    </lineage>
</organism>
<dbReference type="PANTHER" id="PTHR24068">
    <property type="entry name" value="UBIQUITIN-CONJUGATING ENZYME E2"/>
    <property type="match status" value="1"/>
</dbReference>
<dbReference type="PROSITE" id="PS00183">
    <property type="entry name" value="UBC_1"/>
    <property type="match status" value="1"/>
</dbReference>
<accession>A0A0B2UIH7</accession>
<dbReference type="STRING" id="1354746.A0A0B2UIH7"/>
<proteinExistence type="inferred from homology"/>
<keyword evidence="1" id="KW-0808">Transferase</keyword>
<feature type="domain" description="UBC core" evidence="5">
    <location>
        <begin position="3"/>
        <end position="148"/>
    </location>
</feature>
<evidence type="ECO:0000256" key="1">
    <source>
        <dbReference type="ARBA" id="ARBA00022679"/>
    </source>
</evidence>
<dbReference type="VEuPathDB" id="MicrosporidiaDB:M896_090840"/>
<keyword evidence="4" id="KW-0547">Nucleotide-binding</keyword>
<dbReference type="FunCoup" id="A0A0B2UIH7">
    <property type="interactions" value="162"/>
</dbReference>
<dbReference type="RefSeq" id="XP_014563200.1">
    <property type="nucleotide sequence ID" value="XM_014707714.1"/>
</dbReference>
<dbReference type="InParanoid" id="A0A0B2UIH7"/>